<dbReference type="NCBIfam" id="TIGR02595">
    <property type="entry name" value="PEP_CTERM"/>
    <property type="match status" value="1"/>
</dbReference>
<comment type="caution">
    <text evidence="1">The sequence shown here is derived from an EMBL/GenBank/DDBJ whole genome shotgun (WGS) entry which is preliminary data.</text>
</comment>
<dbReference type="eggNOG" id="ENOG5030R54">
    <property type="taxonomic scope" value="Bacteria"/>
</dbReference>
<evidence type="ECO:0000313" key="2">
    <source>
        <dbReference type="Proteomes" id="UP000003781"/>
    </source>
</evidence>
<proteinExistence type="predicted"/>
<keyword evidence="2" id="KW-1185">Reference proteome</keyword>
<dbReference type="AlphaFoldDB" id="A3IYH3"/>
<accession>A3IYH3</accession>
<reference evidence="1 2" key="1">
    <citation type="submission" date="2007-03" db="EMBL/GenBank/DDBJ databases">
        <authorList>
            <person name="Stal L."/>
            <person name="Ferriera S."/>
            <person name="Johnson J."/>
            <person name="Kravitz S."/>
            <person name="Beeson K."/>
            <person name="Sutton G."/>
            <person name="Rogers Y.-H."/>
            <person name="Friedman R."/>
            <person name="Frazier M."/>
            <person name="Venter J.C."/>
        </authorList>
    </citation>
    <scope>NUCLEOTIDE SEQUENCE [LARGE SCALE GENOMIC DNA]</scope>
    <source>
        <strain evidence="1 2">CCY0110</strain>
    </source>
</reference>
<dbReference type="RefSeq" id="WP_008278439.1">
    <property type="nucleotide sequence ID" value="NZ_AAXW01000081.1"/>
</dbReference>
<dbReference type="Proteomes" id="UP000003781">
    <property type="component" value="Unassembled WGS sequence"/>
</dbReference>
<gene>
    <name evidence="1" type="ORF">CY0110_26909</name>
</gene>
<dbReference type="InterPro" id="IPR013424">
    <property type="entry name" value="Ice-binding_C"/>
</dbReference>
<organism evidence="1 2">
    <name type="scientific">Crocosphaera chwakensis CCY0110</name>
    <dbReference type="NCBI Taxonomy" id="391612"/>
    <lineage>
        <taxon>Bacteria</taxon>
        <taxon>Bacillati</taxon>
        <taxon>Cyanobacteriota</taxon>
        <taxon>Cyanophyceae</taxon>
        <taxon>Oscillatoriophycideae</taxon>
        <taxon>Chroococcales</taxon>
        <taxon>Aphanothecaceae</taxon>
        <taxon>Crocosphaera</taxon>
        <taxon>Crocosphaera chwakensis</taxon>
    </lineage>
</organism>
<protein>
    <submittedName>
        <fullName evidence="1">Uncharacterized protein</fullName>
    </submittedName>
</protein>
<sequence>MEDNFLEVEDNLLGLEDNLLGIEDNLLGVENNFLISPEEDQDNEVSVTPKTVSEPGTVIGLLAVTVLGLGLRSVK</sequence>
<evidence type="ECO:0000313" key="1">
    <source>
        <dbReference type="EMBL" id="EAZ88463.1"/>
    </source>
</evidence>
<name>A3IYH3_9CHRO</name>
<dbReference type="EMBL" id="AAXW01000081">
    <property type="protein sequence ID" value="EAZ88463.1"/>
    <property type="molecule type" value="Genomic_DNA"/>
</dbReference>